<feature type="domain" description="ABC transmembrane type-1" evidence="11">
    <location>
        <begin position="34"/>
        <end position="320"/>
    </location>
</feature>
<evidence type="ECO:0000256" key="6">
    <source>
        <dbReference type="ARBA" id="ARBA00022840"/>
    </source>
</evidence>
<dbReference type="InterPro" id="IPR036640">
    <property type="entry name" value="ABC1_TM_sf"/>
</dbReference>
<dbReference type="Proteomes" id="UP001082899">
    <property type="component" value="Unassembled WGS sequence"/>
</dbReference>
<feature type="transmembrane region" description="Helical" evidence="9">
    <location>
        <begin position="35"/>
        <end position="59"/>
    </location>
</feature>
<keyword evidence="6" id="KW-0067">ATP-binding</keyword>
<evidence type="ECO:0000256" key="3">
    <source>
        <dbReference type="ARBA" id="ARBA00022519"/>
    </source>
</evidence>
<name>A0ABT3ZJV8_9BURK</name>
<dbReference type="InterPro" id="IPR011527">
    <property type="entry name" value="ABC1_TM_dom"/>
</dbReference>
<feature type="transmembrane region" description="Helical" evidence="9">
    <location>
        <begin position="147"/>
        <end position="170"/>
    </location>
</feature>
<dbReference type="InterPro" id="IPR027417">
    <property type="entry name" value="P-loop_NTPase"/>
</dbReference>
<dbReference type="PROSITE" id="PS50893">
    <property type="entry name" value="ABC_TRANSPORTER_2"/>
    <property type="match status" value="1"/>
</dbReference>
<dbReference type="RefSeq" id="WP_267846452.1">
    <property type="nucleotide sequence ID" value="NZ_JAPMXC010000001.1"/>
</dbReference>
<dbReference type="InterPro" id="IPR014223">
    <property type="entry name" value="ABC_CydC/D"/>
</dbReference>
<dbReference type="PROSITE" id="PS50929">
    <property type="entry name" value="ABC_TM1F"/>
    <property type="match status" value="1"/>
</dbReference>
<dbReference type="EMBL" id="JAPMXC010000001">
    <property type="protein sequence ID" value="MCY0386816.1"/>
    <property type="molecule type" value="Genomic_DNA"/>
</dbReference>
<dbReference type="InterPro" id="IPR017871">
    <property type="entry name" value="ABC_transporter-like_CS"/>
</dbReference>
<comment type="subcellular location">
    <subcellularLocation>
        <location evidence="1">Cell membrane</location>
        <topology evidence="1">Multi-pass membrane protein</topology>
    </subcellularLocation>
</comment>
<dbReference type="NCBIfam" id="TIGR02868">
    <property type="entry name" value="CydC"/>
    <property type="match status" value="1"/>
</dbReference>
<keyword evidence="4 9" id="KW-0812">Transmembrane</keyword>
<evidence type="ECO:0000256" key="4">
    <source>
        <dbReference type="ARBA" id="ARBA00022692"/>
    </source>
</evidence>
<feature type="domain" description="ABC transporter" evidence="10">
    <location>
        <begin position="356"/>
        <end position="571"/>
    </location>
</feature>
<dbReference type="InterPro" id="IPR003593">
    <property type="entry name" value="AAA+_ATPase"/>
</dbReference>
<organism evidence="12 13">
    <name type="scientific">Robbsia betulipollinis</name>
    <dbReference type="NCBI Taxonomy" id="2981849"/>
    <lineage>
        <taxon>Bacteria</taxon>
        <taxon>Pseudomonadati</taxon>
        <taxon>Pseudomonadota</taxon>
        <taxon>Betaproteobacteria</taxon>
        <taxon>Burkholderiales</taxon>
        <taxon>Burkholderiaceae</taxon>
        <taxon>Robbsia</taxon>
    </lineage>
</organism>
<evidence type="ECO:0000256" key="8">
    <source>
        <dbReference type="ARBA" id="ARBA00023136"/>
    </source>
</evidence>
<dbReference type="PROSITE" id="PS00211">
    <property type="entry name" value="ABC_TRANSPORTER_1"/>
    <property type="match status" value="1"/>
</dbReference>
<sequence length="572" mass="60240">MPLRTVPSAAVAPSSWALFRRLLGLFRPYRARMALGVLLSTLATLAGIGLMGLSGWFLASMGLAGVAGASMDYFTPAAIIRGAAIVRTAGRYAERLVNHDLTLRVLSSLRVHLFARLLPLAPAGTAFLGHTELFSRLRADVDRLEHAYLAVFLPILVALIALPLVTVVLACYVWPVAVLGALAVLLVAVALPWWLARCGVATSIAMVETEATLRALTSDALLGAAELRIYGGAAAQAQRIAALTAAHGRHRSKLDRLQATGGVLVTLAAQLATVTGLVLGARALQHHAIGPAELAMVVLLTLAQFEAVASLPEAISQLRATLVCAARVFALIDAEPRVADPAASTAFATSAARADLRLRDVHLRYGEDRPWALRGLDLDLPAGRRIAIVGPSGAGKSSLIGALLRFHPIQSGSIELAGRPLDTYSGDAVREMIAVVEQRTHIFNGSLLDNLLIARPDATAERIREVLGAAQLTDVVAGLPEGLNTWLGEAGVLLSGGEARRVAIARALLADRPIVVLDEPTEGLDAHAAQALLGALARLTAGRSVILITHRLEGMASLVDARLTLRDGRIVN</sequence>
<feature type="transmembrane region" description="Helical" evidence="9">
    <location>
        <begin position="176"/>
        <end position="196"/>
    </location>
</feature>
<dbReference type="Gene3D" id="1.20.1560.10">
    <property type="entry name" value="ABC transporter type 1, transmembrane domain"/>
    <property type="match status" value="1"/>
</dbReference>
<accession>A0ABT3ZJV8</accession>
<dbReference type="PANTHER" id="PTHR43394:SF1">
    <property type="entry name" value="ATP-BINDING CASSETTE SUB-FAMILY B MEMBER 10, MITOCHONDRIAL"/>
    <property type="match status" value="1"/>
</dbReference>
<proteinExistence type="predicted"/>
<protein>
    <submittedName>
        <fullName evidence="12">Thiol reductant ABC exporter subunit CydC</fullName>
    </submittedName>
</protein>
<evidence type="ECO:0000313" key="13">
    <source>
        <dbReference type="Proteomes" id="UP001082899"/>
    </source>
</evidence>
<keyword evidence="3" id="KW-0997">Cell inner membrane</keyword>
<keyword evidence="8 9" id="KW-0472">Membrane</keyword>
<evidence type="ECO:0000256" key="9">
    <source>
        <dbReference type="SAM" id="Phobius"/>
    </source>
</evidence>
<dbReference type="SUPFAM" id="SSF90123">
    <property type="entry name" value="ABC transporter transmembrane region"/>
    <property type="match status" value="1"/>
</dbReference>
<evidence type="ECO:0000259" key="10">
    <source>
        <dbReference type="PROSITE" id="PS50893"/>
    </source>
</evidence>
<keyword evidence="7 9" id="KW-1133">Transmembrane helix</keyword>
<keyword evidence="2" id="KW-1003">Cell membrane</keyword>
<dbReference type="InterPro" id="IPR039421">
    <property type="entry name" value="Type_1_exporter"/>
</dbReference>
<evidence type="ECO:0000313" key="12">
    <source>
        <dbReference type="EMBL" id="MCY0386816.1"/>
    </source>
</evidence>
<evidence type="ECO:0000259" key="11">
    <source>
        <dbReference type="PROSITE" id="PS50929"/>
    </source>
</evidence>
<evidence type="ECO:0000256" key="7">
    <source>
        <dbReference type="ARBA" id="ARBA00022989"/>
    </source>
</evidence>
<feature type="transmembrane region" description="Helical" evidence="9">
    <location>
        <begin position="259"/>
        <end position="281"/>
    </location>
</feature>
<evidence type="ECO:0000256" key="5">
    <source>
        <dbReference type="ARBA" id="ARBA00022741"/>
    </source>
</evidence>
<gene>
    <name evidence="12" type="primary">cydC</name>
    <name evidence="12" type="ORF">OVY01_06125</name>
</gene>
<reference evidence="12" key="1">
    <citation type="submission" date="2022-11" db="EMBL/GenBank/DDBJ databases">
        <title>Robbsia betulipollinis sp. nov., isolated from pollen of birch (Betula pendula).</title>
        <authorList>
            <person name="Shi H."/>
            <person name="Ambika Manirajan B."/>
            <person name="Ratering S."/>
            <person name="Geissler-Plaum R."/>
            <person name="Schnell S."/>
        </authorList>
    </citation>
    <scope>NUCLEOTIDE SEQUENCE</scope>
    <source>
        <strain evidence="12">Bb-Pol-6</strain>
    </source>
</reference>
<evidence type="ECO:0000256" key="1">
    <source>
        <dbReference type="ARBA" id="ARBA00004651"/>
    </source>
</evidence>
<comment type="caution">
    <text evidence="12">The sequence shown here is derived from an EMBL/GenBank/DDBJ whole genome shotgun (WGS) entry which is preliminary data.</text>
</comment>
<dbReference type="Gene3D" id="3.40.50.300">
    <property type="entry name" value="P-loop containing nucleotide triphosphate hydrolases"/>
    <property type="match status" value="1"/>
</dbReference>
<evidence type="ECO:0000256" key="2">
    <source>
        <dbReference type="ARBA" id="ARBA00022475"/>
    </source>
</evidence>
<keyword evidence="13" id="KW-1185">Reference proteome</keyword>
<dbReference type="PANTHER" id="PTHR43394">
    <property type="entry name" value="ATP-DEPENDENT PERMEASE MDL1, MITOCHONDRIAL"/>
    <property type="match status" value="1"/>
</dbReference>
<keyword evidence="5" id="KW-0547">Nucleotide-binding</keyword>
<dbReference type="InterPro" id="IPR003439">
    <property type="entry name" value="ABC_transporter-like_ATP-bd"/>
</dbReference>
<dbReference type="SUPFAM" id="SSF52540">
    <property type="entry name" value="P-loop containing nucleoside triphosphate hydrolases"/>
    <property type="match status" value="1"/>
</dbReference>
<dbReference type="SMART" id="SM00382">
    <property type="entry name" value="AAA"/>
    <property type="match status" value="1"/>
</dbReference>
<dbReference type="Pfam" id="PF00005">
    <property type="entry name" value="ABC_tran"/>
    <property type="match status" value="1"/>
</dbReference>